<dbReference type="InterPro" id="IPR057125">
    <property type="entry name" value="NXF1/2/3/5-like_LRR"/>
</dbReference>
<dbReference type="SUPFAM" id="SSF52058">
    <property type="entry name" value="L domain-like"/>
    <property type="match status" value="1"/>
</dbReference>
<evidence type="ECO:0000256" key="3">
    <source>
        <dbReference type="ARBA" id="ARBA00022448"/>
    </source>
</evidence>
<dbReference type="PROSITE" id="PS51281">
    <property type="entry name" value="TAP_C"/>
    <property type="match status" value="1"/>
</dbReference>
<dbReference type="PANTHER" id="PTHR10662:SF22">
    <property type="entry name" value="NUCLEAR RNA EXPORT FACTOR 1"/>
    <property type="match status" value="1"/>
</dbReference>
<reference evidence="11" key="1">
    <citation type="submission" date="2009-08" db="EMBL/GenBank/DDBJ databases">
        <title>Annotation of Salpingoeca rosetta.</title>
        <authorList>
            <consortium name="The Broad Institute Genome Sequencing Platform"/>
            <person name="Russ C."/>
            <person name="Cuomo C."/>
            <person name="Burger G."/>
            <person name="Gray M.W."/>
            <person name="Holland P.W.H."/>
            <person name="King N."/>
            <person name="Lang F.B.F."/>
            <person name="Roger A.J."/>
            <person name="Ruiz-Trillo I."/>
            <person name="Young S.K."/>
            <person name="Zeng Q."/>
            <person name="Gargeya S."/>
            <person name="Alvarado L."/>
            <person name="Berlin A."/>
            <person name="Chapman S.B."/>
            <person name="Chen Z."/>
            <person name="Freedman E."/>
            <person name="Gellesch M."/>
            <person name="Goldberg J."/>
            <person name="Griggs A."/>
            <person name="Gujja S."/>
            <person name="Heilman E."/>
            <person name="Heiman D."/>
            <person name="Howarth C."/>
            <person name="Mehta T."/>
            <person name="Neiman D."/>
            <person name="Pearson M."/>
            <person name="Roberts A."/>
            <person name="Saif S."/>
            <person name="Shea T."/>
            <person name="Shenoy N."/>
            <person name="Sisk P."/>
            <person name="Stolte C."/>
            <person name="Sykes S."/>
            <person name="White J."/>
            <person name="Yandava C."/>
            <person name="Haas B."/>
            <person name="Nusbaum C."/>
            <person name="Birren B."/>
        </authorList>
    </citation>
    <scope>NUCLEOTIDE SEQUENCE [LARGE SCALE GENOMIC DNA]</scope>
    <source>
        <strain evidence="11">ATCC 50818</strain>
    </source>
</reference>
<dbReference type="KEGG" id="sre:PTSG_03615"/>
<evidence type="ECO:0000256" key="1">
    <source>
        <dbReference type="ARBA" id="ARBA00004123"/>
    </source>
</evidence>
<dbReference type="OrthoDB" id="25872at2759"/>
<evidence type="ECO:0000259" key="9">
    <source>
        <dbReference type="PROSITE" id="PS50177"/>
    </source>
</evidence>
<dbReference type="Gene3D" id="1.10.8.10">
    <property type="entry name" value="DNA helicase RuvA subunit, C-terminal domain"/>
    <property type="match status" value="1"/>
</dbReference>
<dbReference type="Pfam" id="PF24048">
    <property type="entry name" value="LRR_NXF1-5"/>
    <property type="match status" value="1"/>
</dbReference>
<dbReference type="InterPro" id="IPR001611">
    <property type="entry name" value="Leu-rich_rpt"/>
</dbReference>
<dbReference type="InterPro" id="IPR018222">
    <property type="entry name" value="Nuclear_transport_factor_2_euk"/>
</dbReference>
<name>F2U637_SALR5</name>
<gene>
    <name evidence="11" type="ORF">PTSG_03615</name>
</gene>
<dbReference type="Pfam" id="PF22602">
    <property type="entry name" value="NXF_NTF2"/>
    <property type="match status" value="1"/>
</dbReference>
<feature type="region of interest" description="Disordered" evidence="8">
    <location>
        <begin position="565"/>
        <end position="588"/>
    </location>
</feature>
<evidence type="ECO:0000256" key="2">
    <source>
        <dbReference type="ARBA" id="ARBA00009285"/>
    </source>
</evidence>
<keyword evidence="3" id="KW-0813">Transport</keyword>
<dbReference type="InterPro" id="IPR032710">
    <property type="entry name" value="NTF2-like_dom_sf"/>
</dbReference>
<evidence type="ECO:0000256" key="5">
    <source>
        <dbReference type="ARBA" id="ARBA00022737"/>
    </source>
</evidence>
<dbReference type="AlphaFoldDB" id="F2U637"/>
<evidence type="ECO:0000313" key="11">
    <source>
        <dbReference type="EMBL" id="EGD82978.1"/>
    </source>
</evidence>
<dbReference type="GO" id="GO:0005634">
    <property type="term" value="C:nucleus"/>
    <property type="evidence" value="ECO:0007669"/>
    <property type="project" value="UniProtKB-SubCell"/>
</dbReference>
<evidence type="ECO:0000256" key="7">
    <source>
        <dbReference type="ARBA" id="ARBA00023242"/>
    </source>
</evidence>
<dbReference type="InterPro" id="IPR005637">
    <property type="entry name" value="TAP_C_dom"/>
</dbReference>
<evidence type="ECO:0000256" key="4">
    <source>
        <dbReference type="ARBA" id="ARBA00022614"/>
    </source>
</evidence>
<dbReference type="CDD" id="cd14342">
    <property type="entry name" value="UBA_TAP-C"/>
    <property type="match status" value="1"/>
</dbReference>
<dbReference type="OMA" id="YGGHEAW"/>
<feature type="compositionally biased region" description="Polar residues" evidence="8">
    <location>
        <begin position="31"/>
        <end position="50"/>
    </location>
</feature>
<feature type="domain" description="NTF2" evidence="9">
    <location>
        <begin position="414"/>
        <end position="569"/>
    </location>
</feature>
<proteinExistence type="inferred from homology"/>
<comment type="subcellular location">
    <subcellularLocation>
        <location evidence="1">Nucleus</location>
    </subcellularLocation>
</comment>
<dbReference type="PANTHER" id="PTHR10662">
    <property type="entry name" value="NUCLEAR RNA EXPORT FACTOR"/>
    <property type="match status" value="1"/>
</dbReference>
<evidence type="ECO:0000313" key="12">
    <source>
        <dbReference type="Proteomes" id="UP000007799"/>
    </source>
</evidence>
<feature type="domain" description="TAP-C" evidence="10">
    <location>
        <begin position="595"/>
        <end position="649"/>
    </location>
</feature>
<comment type="similarity">
    <text evidence="2">Belongs to the NXF family.</text>
</comment>
<dbReference type="EMBL" id="GL832962">
    <property type="protein sequence ID" value="EGD82978.1"/>
    <property type="molecule type" value="Genomic_DNA"/>
</dbReference>
<feature type="compositionally biased region" description="Basic residues" evidence="8">
    <location>
        <begin position="74"/>
        <end position="83"/>
    </location>
</feature>
<protein>
    <recommendedName>
        <fullName evidence="13">Nuclear RNA export factor 1</fullName>
    </recommendedName>
</protein>
<dbReference type="Pfam" id="PF03943">
    <property type="entry name" value="TAP_C"/>
    <property type="match status" value="1"/>
</dbReference>
<dbReference type="GO" id="GO:0003723">
    <property type="term" value="F:RNA binding"/>
    <property type="evidence" value="ECO:0007669"/>
    <property type="project" value="TreeGrafter"/>
</dbReference>
<evidence type="ECO:0008006" key="13">
    <source>
        <dbReference type="Google" id="ProtNLM"/>
    </source>
</evidence>
<dbReference type="InParanoid" id="F2U637"/>
<dbReference type="GeneID" id="16075924"/>
<organism evidence="12">
    <name type="scientific">Salpingoeca rosetta (strain ATCC 50818 / BSB-021)</name>
    <dbReference type="NCBI Taxonomy" id="946362"/>
    <lineage>
        <taxon>Eukaryota</taxon>
        <taxon>Choanoflagellata</taxon>
        <taxon>Craspedida</taxon>
        <taxon>Salpingoecidae</taxon>
        <taxon>Salpingoeca</taxon>
    </lineage>
</organism>
<evidence type="ECO:0000256" key="8">
    <source>
        <dbReference type="SAM" id="MobiDB-lite"/>
    </source>
</evidence>
<keyword evidence="7" id="KW-0539">Nucleus</keyword>
<dbReference type="InterPro" id="IPR030217">
    <property type="entry name" value="NXF_fam"/>
</dbReference>
<feature type="compositionally biased region" description="Low complexity" evidence="8">
    <location>
        <begin position="567"/>
        <end position="588"/>
    </location>
</feature>
<feature type="region of interest" description="Disordered" evidence="8">
    <location>
        <begin position="1"/>
        <end position="132"/>
    </location>
</feature>
<dbReference type="Proteomes" id="UP000007799">
    <property type="component" value="Unassembled WGS sequence"/>
</dbReference>
<dbReference type="FunFam" id="1.10.8.10:FF:000018">
    <property type="entry name" value="Nuclear RNA export factor 1"/>
    <property type="match status" value="1"/>
</dbReference>
<dbReference type="eggNOG" id="KOG3763">
    <property type="taxonomic scope" value="Eukaryota"/>
</dbReference>
<dbReference type="Gene3D" id="3.80.10.10">
    <property type="entry name" value="Ribonuclease Inhibitor"/>
    <property type="match status" value="1"/>
</dbReference>
<keyword evidence="12" id="KW-1185">Reference proteome</keyword>
<dbReference type="InterPro" id="IPR032675">
    <property type="entry name" value="LRR_dom_sf"/>
</dbReference>
<keyword evidence="5" id="KW-0677">Repeat</keyword>
<evidence type="ECO:0000259" key="10">
    <source>
        <dbReference type="PROSITE" id="PS51281"/>
    </source>
</evidence>
<dbReference type="STRING" id="946362.F2U637"/>
<sequence length="649" mass="70777">MSRAFQAALGGVARQPPVMQRQQPQGGSLGMFSTANSMSTPYTTPVTASRQAAVAHSRPPKGESMSGFIMPSGARKKKGRKGKQAMDRDGDVVMSTAARTRTNQKGGRQGKKGSKKKKGKGSKSSSKRTAMLKSSVAAMRGRIRYNVQVLNPSKLPAETIEQFLRANCAESFHVIKCRETKNSVIFTLPSVNERAVNTFKRLNSRAMLNDQPISINVKEVEVKGSKASSFELPPELLSPRYDPASKHLNLSNFVNDPSMSAFMPADGLNSFDLANAIIDVIKANCADVVTLDLSENNIRSFESWKRLGNVAKKLKNLSLATNDIKDLSALSDLRSCRGIEVLLLLNNPCVVKYSTSRERYEKALRRYFRKLTEVDQLPVTHTSASKDAPKQSLPQQVLLAPHENNTGPPELVAGCREFLAKFFSIFDSKRDQLMHAYKEDATFQLHVPSIGHGKTSLRPYAPPKKKGRSVHTKKQGPIDIVSLLKRFPKSTHQNAAEVAVCVREATGADIKCIVSGRLQEQARDCVLQRVFRREFHLVPAEETSPAALSGWPCVIQSETLTLAHDTVPSGASAPPNSPSAPAAPAAPAAAVPDVAQKQAMVQQLAADTGMNFAFSEECLAGNNWIYDAAVANFRELQASNSLPPEAFQQ</sequence>
<dbReference type="SUPFAM" id="SSF46934">
    <property type="entry name" value="UBA-like"/>
    <property type="match status" value="1"/>
</dbReference>
<feature type="compositionally biased region" description="Basic residues" evidence="8">
    <location>
        <begin position="108"/>
        <end position="121"/>
    </location>
</feature>
<accession>F2U637</accession>
<dbReference type="RefSeq" id="XP_004995342.1">
    <property type="nucleotide sequence ID" value="XM_004995285.1"/>
</dbReference>
<dbReference type="PROSITE" id="PS50177">
    <property type="entry name" value="NTF2_DOMAIN"/>
    <property type="match status" value="1"/>
</dbReference>
<dbReference type="InterPro" id="IPR002075">
    <property type="entry name" value="NTF2_dom"/>
</dbReference>
<dbReference type="FunCoup" id="F2U637">
    <property type="interactions" value="1628"/>
</dbReference>
<dbReference type="PROSITE" id="PS51450">
    <property type="entry name" value="LRR"/>
    <property type="match status" value="1"/>
</dbReference>
<dbReference type="InterPro" id="IPR009060">
    <property type="entry name" value="UBA-like_sf"/>
</dbReference>
<feature type="compositionally biased region" description="Low complexity" evidence="8">
    <location>
        <begin position="14"/>
        <end position="25"/>
    </location>
</feature>
<evidence type="ECO:0000256" key="6">
    <source>
        <dbReference type="ARBA" id="ARBA00022816"/>
    </source>
</evidence>
<dbReference type="Gene3D" id="3.10.450.50">
    <property type="match status" value="1"/>
</dbReference>
<dbReference type="SMART" id="SM00804">
    <property type="entry name" value="TAP_C"/>
    <property type="match status" value="1"/>
</dbReference>
<dbReference type="SUPFAM" id="SSF54427">
    <property type="entry name" value="NTF2-like"/>
    <property type="match status" value="1"/>
</dbReference>
<keyword evidence="6" id="KW-0509">mRNA transport</keyword>
<dbReference type="GO" id="GO:0016973">
    <property type="term" value="P:poly(A)+ mRNA export from nucleus"/>
    <property type="evidence" value="ECO:0007669"/>
    <property type="project" value="TreeGrafter"/>
</dbReference>
<keyword evidence="4" id="KW-0433">Leucine-rich repeat</keyword>